<feature type="region of interest" description="Disordered" evidence="7">
    <location>
        <begin position="54"/>
        <end position="74"/>
    </location>
</feature>
<evidence type="ECO:0000256" key="1">
    <source>
        <dbReference type="ARBA" id="ARBA00022490"/>
    </source>
</evidence>
<keyword evidence="5 6" id="KW-0236">DNA replication inhibitor</keyword>
<comment type="subunit">
    <text evidence="6">Homotetramer. Interacts with both DnaA and DnaN, acting as a bridge between these two proteins.</text>
</comment>
<dbReference type="PIRSF" id="PIRSF021439">
    <property type="entry name" value="DUF972"/>
    <property type="match status" value="1"/>
</dbReference>
<keyword evidence="4 6" id="KW-0862">Zinc</keyword>
<keyword evidence="9" id="KW-1185">Reference proteome</keyword>
<feature type="binding site" evidence="6">
    <location>
        <position position="114"/>
    </location>
    <ligand>
        <name>Zn(2+)</name>
        <dbReference type="ChEBI" id="CHEBI:29105"/>
    </ligand>
</feature>
<evidence type="ECO:0000256" key="3">
    <source>
        <dbReference type="ARBA" id="ARBA00022723"/>
    </source>
</evidence>
<keyword evidence="3 6" id="KW-0479">Metal-binding</keyword>
<sequence length="124" mass="14197">MDKKEIFDSVSSMEAQIGHLYQQLGELKQHLAEILEENNSLKLENNHLRQHLELQTKEVEKPSKKNPSANVKAKSSAEKLLDIGEGYDNLARLYQEGFHICNLHFGSPRKEGDCLFCLSFLNKK</sequence>
<evidence type="ECO:0000256" key="5">
    <source>
        <dbReference type="ARBA" id="ARBA00022880"/>
    </source>
</evidence>
<evidence type="ECO:0000256" key="6">
    <source>
        <dbReference type="HAMAP-Rule" id="MF_01159"/>
    </source>
</evidence>
<comment type="caution">
    <text evidence="8">The sequence shown here is derived from an EMBL/GenBank/DDBJ whole genome shotgun (WGS) entry which is preliminary data.</text>
</comment>
<evidence type="ECO:0000256" key="7">
    <source>
        <dbReference type="SAM" id="MobiDB-lite"/>
    </source>
</evidence>
<comment type="similarity">
    <text evidence="6">Belongs to the YabA family.</text>
</comment>
<dbReference type="NCBIfam" id="NF009644">
    <property type="entry name" value="PRK13169.1-5"/>
    <property type="match status" value="1"/>
</dbReference>
<dbReference type="Proteomes" id="UP001601058">
    <property type="component" value="Unassembled WGS sequence"/>
</dbReference>
<feature type="binding site" evidence="6">
    <location>
        <position position="101"/>
    </location>
    <ligand>
        <name>Zn(2+)</name>
        <dbReference type="ChEBI" id="CHEBI:29105"/>
    </ligand>
</feature>
<dbReference type="HAMAP" id="MF_01159">
    <property type="entry name" value="YabA"/>
    <property type="match status" value="1"/>
</dbReference>
<protein>
    <recommendedName>
        <fullName evidence="6">Replication initiation control protein YabA</fullName>
    </recommendedName>
</protein>
<organism evidence="8 9">
    <name type="scientific">Cytobacillus mangrovibacter</name>
    <dbReference type="NCBI Taxonomy" id="3299024"/>
    <lineage>
        <taxon>Bacteria</taxon>
        <taxon>Bacillati</taxon>
        <taxon>Bacillota</taxon>
        <taxon>Bacilli</taxon>
        <taxon>Bacillales</taxon>
        <taxon>Bacillaceae</taxon>
        <taxon>Cytobacillus</taxon>
    </lineage>
</organism>
<accession>A0ABW6K473</accession>
<reference evidence="8 9" key="1">
    <citation type="submission" date="2024-08" db="EMBL/GenBank/DDBJ databases">
        <title>Two novel Cytobacillus novel species.</title>
        <authorList>
            <person name="Liu G."/>
        </authorList>
    </citation>
    <scope>NUCLEOTIDE SEQUENCE [LARGE SCALE GENOMIC DNA]</scope>
    <source>
        <strain evidence="8 9">FJAT-53684</strain>
    </source>
</reference>
<keyword evidence="2 6" id="KW-0235">DNA replication</keyword>
<dbReference type="Pfam" id="PF06156">
    <property type="entry name" value="YabA"/>
    <property type="match status" value="1"/>
</dbReference>
<evidence type="ECO:0000313" key="9">
    <source>
        <dbReference type="Proteomes" id="UP001601058"/>
    </source>
</evidence>
<evidence type="ECO:0000313" key="8">
    <source>
        <dbReference type="EMBL" id="MFE8698984.1"/>
    </source>
</evidence>
<name>A0ABW6K473_9BACI</name>
<feature type="compositionally biased region" description="Basic and acidic residues" evidence="7">
    <location>
        <begin position="54"/>
        <end position="63"/>
    </location>
</feature>
<comment type="function">
    <text evidence="6">Involved in control of chromosome replication initiation. Inhibits the cooperative binding of DnaA to the oriC region, thus negatively regulating initiation of chromosome replication. Inhibits the ability of DnaA-ATP to form a helix on DNA; does not disassemble preformed DnaA-DNA helices. Decreases the residence time of DnaA on the chromosome at its binding sites (oriC, replication forks and promoter-binding sites). Tethers DnaA to the replication machinery via the DNA polymerase beta sliding clamp subunit (dnaN). Associates with oriC and other DnaA targets on the chromosome in a DnaA-dependent manner.</text>
</comment>
<dbReference type="InterPro" id="IPR010377">
    <property type="entry name" value="YabA"/>
</dbReference>
<evidence type="ECO:0000256" key="2">
    <source>
        <dbReference type="ARBA" id="ARBA00022705"/>
    </source>
</evidence>
<gene>
    <name evidence="6 8" type="primary">yabA</name>
    <name evidence="8" type="ORF">ACFYKT_22220</name>
</gene>
<feature type="binding site" evidence="6">
    <location>
        <position position="117"/>
    </location>
    <ligand>
        <name>Zn(2+)</name>
        <dbReference type="ChEBI" id="CHEBI:29105"/>
    </ligand>
</feature>
<evidence type="ECO:0000256" key="4">
    <source>
        <dbReference type="ARBA" id="ARBA00022833"/>
    </source>
</evidence>
<feature type="binding site" evidence="6">
    <location>
        <position position="99"/>
    </location>
    <ligand>
        <name>Zn(2+)</name>
        <dbReference type="ChEBI" id="CHEBI:29105"/>
    </ligand>
</feature>
<dbReference type="EMBL" id="JBIACJ010000026">
    <property type="protein sequence ID" value="MFE8698984.1"/>
    <property type="molecule type" value="Genomic_DNA"/>
</dbReference>
<comment type="cofactor">
    <cofactor evidence="6">
        <name>Zn(2+)</name>
        <dbReference type="ChEBI" id="CHEBI:29105"/>
    </cofactor>
    <text evidence="6">Binds 1 zinc ion per subunit.</text>
</comment>
<proteinExistence type="inferred from homology"/>
<dbReference type="RefSeq" id="WP_389224366.1">
    <property type="nucleotide sequence ID" value="NZ_JBIACJ010000026.1"/>
</dbReference>
<comment type="subcellular location">
    <subcellularLocation>
        <location evidence="6">Cytoplasm</location>
        <location evidence="6">Nucleoid</location>
    </subcellularLocation>
    <text evidence="6">Localizes in tight foci, which correspond to the replisome at mid-cell throughout the cell cycle.</text>
</comment>
<keyword evidence="1 6" id="KW-0963">Cytoplasm</keyword>